<protein>
    <recommendedName>
        <fullName evidence="6">Helix-turn-helix domain-containing protein</fullName>
    </recommendedName>
</protein>
<proteinExistence type="predicted"/>
<evidence type="ECO:0000256" key="1">
    <source>
        <dbReference type="SAM" id="MobiDB-lite"/>
    </source>
</evidence>
<dbReference type="AlphaFoldDB" id="A0A9W6CND7"/>
<reference evidence="3 5" key="2">
    <citation type="submission" date="2023-07" db="EMBL/GenBank/DDBJ databases">
        <title>Genomic Encyclopedia of Type Strains, Phase IV (KMG-IV): sequencing the most valuable type-strain genomes for metagenomic binning, comparative biology and taxonomic classification.</title>
        <authorList>
            <person name="Goeker M."/>
        </authorList>
    </citation>
    <scope>NUCLEOTIDE SEQUENCE [LARGE SCALE GENOMIC DNA]</scope>
    <source>
        <strain evidence="3 5">DSM 338</strain>
    </source>
</reference>
<keyword evidence="5" id="KW-1185">Reference proteome</keyword>
<reference evidence="2" key="1">
    <citation type="submission" date="2022-12" db="EMBL/GenBank/DDBJ databases">
        <title>Reference genome sequencing for broad-spectrum identification of bacterial and archaeal isolates by mass spectrometry.</title>
        <authorList>
            <person name="Sekiguchi Y."/>
            <person name="Tourlousse D.M."/>
        </authorList>
    </citation>
    <scope>NUCLEOTIDE SEQUENCE</scope>
    <source>
        <strain evidence="2">301</strain>
    </source>
</reference>
<evidence type="ECO:0000313" key="2">
    <source>
        <dbReference type="EMBL" id="GLI23575.1"/>
    </source>
</evidence>
<name>A0A9W6CND7_XANFL</name>
<evidence type="ECO:0000313" key="3">
    <source>
        <dbReference type="EMBL" id="MDR6334406.1"/>
    </source>
</evidence>
<accession>A0A9W6CND7</accession>
<dbReference type="Proteomes" id="UP001144397">
    <property type="component" value="Unassembled WGS sequence"/>
</dbReference>
<evidence type="ECO:0008006" key="6">
    <source>
        <dbReference type="Google" id="ProtNLM"/>
    </source>
</evidence>
<dbReference type="EMBL" id="BSDO01000004">
    <property type="protein sequence ID" value="GLI23575.1"/>
    <property type="molecule type" value="Genomic_DNA"/>
</dbReference>
<dbReference type="GeneID" id="95764033"/>
<dbReference type="EMBL" id="JAVDPY010000005">
    <property type="protein sequence ID" value="MDR6334406.1"/>
    <property type="molecule type" value="Genomic_DNA"/>
</dbReference>
<gene>
    <name evidence="3" type="ORF">GGQ86_002888</name>
    <name evidence="2" type="ORF">XFLAVUS301_32490</name>
</gene>
<evidence type="ECO:0000313" key="4">
    <source>
        <dbReference type="Proteomes" id="UP001144397"/>
    </source>
</evidence>
<feature type="region of interest" description="Disordered" evidence="1">
    <location>
        <begin position="87"/>
        <end position="117"/>
    </location>
</feature>
<dbReference type="RefSeq" id="WP_281808423.1">
    <property type="nucleotide sequence ID" value="NZ_BSDO01000004.1"/>
</dbReference>
<comment type="caution">
    <text evidence="2">The sequence shown here is derived from an EMBL/GenBank/DDBJ whole genome shotgun (WGS) entry which is preliminary data.</text>
</comment>
<sequence length="117" mass="12874">MARNKDKPAPIIEPRCLTLQQAADYCALTRSGFSAWQKQGLVPGPIPGTNRWDRKALDVALDKASGLQQPVVVNEDDPWEVWRREKAAREAAKTRGGQAEPSAAAKRRSRTAAHCPD</sequence>
<dbReference type="Proteomes" id="UP001245370">
    <property type="component" value="Unassembled WGS sequence"/>
</dbReference>
<organism evidence="2 4">
    <name type="scientific">Xanthobacter flavus</name>
    <dbReference type="NCBI Taxonomy" id="281"/>
    <lineage>
        <taxon>Bacteria</taxon>
        <taxon>Pseudomonadati</taxon>
        <taxon>Pseudomonadota</taxon>
        <taxon>Alphaproteobacteria</taxon>
        <taxon>Hyphomicrobiales</taxon>
        <taxon>Xanthobacteraceae</taxon>
        <taxon>Xanthobacter</taxon>
    </lineage>
</organism>
<evidence type="ECO:0000313" key="5">
    <source>
        <dbReference type="Proteomes" id="UP001245370"/>
    </source>
</evidence>